<proteinExistence type="predicted"/>
<keyword evidence="2" id="KW-1185">Reference proteome</keyword>
<evidence type="ECO:0000313" key="2">
    <source>
        <dbReference type="Proteomes" id="UP000039865"/>
    </source>
</evidence>
<gene>
    <name evidence="1" type="primary">Contig12896.g13755</name>
    <name evidence="1" type="ORF">STYLEM_7030</name>
</gene>
<reference evidence="1 2" key="1">
    <citation type="submission" date="2014-06" db="EMBL/GenBank/DDBJ databases">
        <authorList>
            <person name="Swart Estienne"/>
        </authorList>
    </citation>
    <scope>NUCLEOTIDE SEQUENCE [LARGE SCALE GENOMIC DNA]</scope>
    <source>
        <strain evidence="1 2">130c</strain>
    </source>
</reference>
<organism evidence="1 2">
    <name type="scientific">Stylonychia lemnae</name>
    <name type="common">Ciliate</name>
    <dbReference type="NCBI Taxonomy" id="5949"/>
    <lineage>
        <taxon>Eukaryota</taxon>
        <taxon>Sar</taxon>
        <taxon>Alveolata</taxon>
        <taxon>Ciliophora</taxon>
        <taxon>Intramacronucleata</taxon>
        <taxon>Spirotrichea</taxon>
        <taxon>Stichotrichia</taxon>
        <taxon>Sporadotrichida</taxon>
        <taxon>Oxytrichidae</taxon>
        <taxon>Stylonychinae</taxon>
        <taxon>Stylonychia</taxon>
    </lineage>
</organism>
<name>A0A078A730_STYLE</name>
<dbReference type="Proteomes" id="UP000039865">
    <property type="component" value="Unassembled WGS sequence"/>
</dbReference>
<protein>
    <submittedName>
        <fullName evidence="1">Uncharacterized protein</fullName>
    </submittedName>
</protein>
<dbReference type="AlphaFoldDB" id="A0A078A730"/>
<dbReference type="InParanoid" id="A0A078A730"/>
<accession>A0A078A730</accession>
<sequence length="126" mass="14998">MVQLQGSLHDNKIFQNDNLIKGQRIEELVSNNNLPNYQVLKSYKEEFENEQMFNKFEIYNDQIFTAKSLLGQQCRVIDKNLEQGYKKIIFQKLIKMSTKLKVLSKRQLSLMMIFLYVDQKMVGFSY</sequence>
<dbReference type="EMBL" id="CCKQ01006743">
    <property type="protein sequence ID" value="CDW78060.1"/>
    <property type="molecule type" value="Genomic_DNA"/>
</dbReference>
<evidence type="ECO:0000313" key="1">
    <source>
        <dbReference type="EMBL" id="CDW78060.1"/>
    </source>
</evidence>